<dbReference type="Proteomes" id="UP000001017">
    <property type="component" value="Chromosome"/>
</dbReference>
<dbReference type="STRING" id="273116.gene:9380806"/>
<dbReference type="eggNOG" id="arCOG05352">
    <property type="taxonomic scope" value="Archaea"/>
</dbReference>
<protein>
    <submittedName>
        <fullName evidence="1">TVG0044802 protein</fullName>
    </submittedName>
</protein>
<proteinExistence type="predicted"/>
<dbReference type="HOGENOM" id="CLU_2461632_0_0_2"/>
<dbReference type="AlphaFoldDB" id="Q97CR0"/>
<evidence type="ECO:0000313" key="2">
    <source>
        <dbReference type="Proteomes" id="UP000001017"/>
    </source>
</evidence>
<dbReference type="EMBL" id="BA000011">
    <property type="protein sequence ID" value="BAB59183.1"/>
    <property type="molecule type" value="Genomic_DNA"/>
</dbReference>
<dbReference type="KEGG" id="tvo:TVG0044802"/>
<gene>
    <name evidence="1" type="ORF">TVG0044802</name>
</gene>
<sequence>MEMIEIKKGGKYTVLSNSGKDEPLITEGEFVGYTIIGEEGAVCFRTRGEDGKSVLRLIPVSNLISIEFSEDELVTKKAEGNEREKTNYIS</sequence>
<reference evidence="1 2" key="2">
    <citation type="journal article" date="2000" name="Proc. Natl. Acad. Sci. U.S.A.">
        <title>Archaeal adaptation to higher temperatures revealed by genomic sequence of Thermoplasma volcanium.</title>
        <authorList>
            <person name="Kawashima T."/>
            <person name="Amano N."/>
            <person name="Koike H."/>
            <person name="Makino S."/>
            <person name="Higuchi S."/>
            <person name="Kawashima-Ohya Y."/>
            <person name="Watanabe K."/>
            <person name="Yamazaki M."/>
            <person name="Kanehori K."/>
            <person name="Kawamoto T."/>
            <person name="Nunoshiba T."/>
            <person name="Yamamoto Y."/>
            <person name="Aramaki H."/>
            <person name="Makino K."/>
            <person name="Suzuki M."/>
        </authorList>
    </citation>
    <scope>NUCLEOTIDE SEQUENCE [LARGE SCALE GENOMIC DNA]</scope>
    <source>
        <strain evidence="2">ATCC 51530 / DSM 4299 / JCM 9571 / NBRC 15438 / GSS1</strain>
    </source>
</reference>
<keyword evidence="2" id="KW-1185">Reference proteome</keyword>
<dbReference type="PaxDb" id="273116-14324255"/>
<evidence type="ECO:0000313" key="1">
    <source>
        <dbReference type="EMBL" id="BAB59183.1"/>
    </source>
</evidence>
<dbReference type="OrthoDB" id="56740at2157"/>
<reference evidence="1 2" key="1">
    <citation type="journal article" date="1999" name="Proc. Jpn. Acad.">
        <title>Determination of the complete genomic DNA sequence of Thermoplasma volvanium GSS1.</title>
        <authorList>
            <person name="Kawashima T."/>
            <person name="Yamamoto Y."/>
            <person name="Aramaki H."/>
            <person name="Nunoshiba T."/>
            <person name="Kawamoto T."/>
            <person name="Watanabe K."/>
            <person name="Yamazaki M."/>
            <person name="Kanehori K."/>
            <person name="Amano N."/>
            <person name="Ohya Y."/>
            <person name="Makino K."/>
            <person name="Suzuki M."/>
        </authorList>
    </citation>
    <scope>NUCLEOTIDE SEQUENCE [LARGE SCALE GENOMIC DNA]</scope>
    <source>
        <strain evidence="2">ATCC 51530 / DSM 4299 / JCM 9571 / NBRC 15438 / GSS1</strain>
    </source>
</reference>
<name>Q97CR0_THEVO</name>
<organism evidence="1 2">
    <name type="scientific">Thermoplasma volcanium (strain ATCC 51530 / DSM 4299 / JCM 9571 / NBRC 15438 / GSS1)</name>
    <dbReference type="NCBI Taxonomy" id="273116"/>
    <lineage>
        <taxon>Archaea</taxon>
        <taxon>Methanobacteriati</taxon>
        <taxon>Thermoplasmatota</taxon>
        <taxon>Thermoplasmata</taxon>
        <taxon>Thermoplasmatales</taxon>
        <taxon>Thermoplasmataceae</taxon>
        <taxon>Thermoplasma</taxon>
    </lineage>
</organism>
<accession>Q97CR0</accession>